<dbReference type="KEGG" id="cip:FZC35_01890"/>
<dbReference type="GO" id="GO:0008658">
    <property type="term" value="F:penicillin binding"/>
    <property type="evidence" value="ECO:0007669"/>
    <property type="project" value="InterPro"/>
</dbReference>
<dbReference type="RefSeq" id="WP_148980965.1">
    <property type="nucleotide sequence ID" value="NZ_CP043315.1"/>
</dbReference>
<dbReference type="Gene3D" id="3.90.1310.10">
    <property type="entry name" value="Penicillin-binding protein 2a (Domain 2)"/>
    <property type="match status" value="1"/>
</dbReference>
<evidence type="ECO:0000256" key="2">
    <source>
        <dbReference type="ARBA" id="ARBA00022645"/>
    </source>
</evidence>
<dbReference type="Pfam" id="PF00905">
    <property type="entry name" value="Transpeptidase"/>
    <property type="match status" value="1"/>
</dbReference>
<dbReference type="EMBL" id="CP043315">
    <property type="protein sequence ID" value="QEK38118.1"/>
    <property type="molecule type" value="Genomic_DNA"/>
</dbReference>
<accession>A0A5C0UDP8</accession>
<keyword evidence="2" id="KW-0378">Hydrolase</keyword>
<keyword evidence="2" id="KW-0645">Protease</keyword>
<keyword evidence="8" id="KW-1185">Reference proteome</keyword>
<feature type="domain" description="Penicillin-binding protein dimerisation" evidence="6">
    <location>
        <begin position="40"/>
        <end position="145"/>
    </location>
</feature>
<dbReference type="OrthoDB" id="9789078at2"/>
<dbReference type="InterPro" id="IPR005311">
    <property type="entry name" value="PBP_dimer"/>
</dbReference>
<evidence type="ECO:0000313" key="8">
    <source>
        <dbReference type="Proteomes" id="UP000325155"/>
    </source>
</evidence>
<dbReference type="GO" id="GO:0004180">
    <property type="term" value="F:carboxypeptidase activity"/>
    <property type="evidence" value="ECO:0007669"/>
    <property type="project" value="UniProtKB-KW"/>
</dbReference>
<dbReference type="Pfam" id="PF03717">
    <property type="entry name" value="PBP_dimer"/>
    <property type="match status" value="1"/>
</dbReference>
<dbReference type="InterPro" id="IPR036138">
    <property type="entry name" value="PBP_dimer_sf"/>
</dbReference>
<evidence type="ECO:0000259" key="5">
    <source>
        <dbReference type="Pfam" id="PF00905"/>
    </source>
</evidence>
<evidence type="ECO:0008006" key="9">
    <source>
        <dbReference type="Google" id="ProtNLM"/>
    </source>
</evidence>
<dbReference type="InterPro" id="IPR001460">
    <property type="entry name" value="PCN-bd_Tpept"/>
</dbReference>
<dbReference type="InterPro" id="IPR012338">
    <property type="entry name" value="Beta-lactam/transpept-like"/>
</dbReference>
<sequence length="502" mass="57227">MKSKIVFIFLSILYSIFLFRIISIQKYDKYNAFKNKVEIRKEILDSKGEILAFTAETNSIYCIPNQMNQIGFNFLEKNLQFNAKNINKNGSFVWIKRHISEDENVKIKNDIKKNKVKGILIAKDYKRIYPYSSSTSHITGYCDQNLNGKSGSELAFNEKLNKDKVHLTIDIRIQSILFSIIKDIFEEFESEDSSGIIIDVESGEVRAMASYPSPDPYMPYSYLRKENKNHNLSAIEAGSILKLHNAAMCLENQIVNLDSIVDATGTLQVGKFEVQDFMGQDRKMTFLESVRFSSNIATGRLALEVGAEKQKQFFQKIGFLDPIEWIPNQFARPLAPKKWRKSTIVTASYGYGIGLTSMHIAQGLMRILTGKSKKLSFYSSEPVKSNKIISKHTIESMKIIMRTIIKSSYRSININGYEIGGKTGTANMCENGKYIEERNRVSYLGAFPMQKPKYIFLIQTTNPKKHKLKRGKYLVASNVLAEKVKIAVQEIASIENVEPIYD</sequence>
<feature type="transmembrane region" description="Helical" evidence="4">
    <location>
        <begin position="6"/>
        <end position="24"/>
    </location>
</feature>
<protein>
    <recommendedName>
        <fullName evidence="9">Penicillin-binding protein 2</fullName>
    </recommendedName>
</protein>
<evidence type="ECO:0000313" key="7">
    <source>
        <dbReference type="EMBL" id="QEK38118.1"/>
    </source>
</evidence>
<name>A0A5C0UDP8_9PROT</name>
<proteinExistence type="predicted"/>
<keyword evidence="4" id="KW-1133">Transmembrane helix</keyword>
<dbReference type="PANTHER" id="PTHR30627">
    <property type="entry name" value="PEPTIDOGLYCAN D,D-TRANSPEPTIDASE"/>
    <property type="match status" value="1"/>
</dbReference>
<gene>
    <name evidence="7" type="ORF">FZC35_01890</name>
</gene>
<dbReference type="InterPro" id="IPR050515">
    <property type="entry name" value="Beta-lactam/transpept"/>
</dbReference>
<dbReference type="GO" id="GO:0071555">
    <property type="term" value="P:cell wall organization"/>
    <property type="evidence" value="ECO:0007669"/>
    <property type="project" value="TreeGrafter"/>
</dbReference>
<evidence type="ECO:0000259" key="6">
    <source>
        <dbReference type="Pfam" id="PF03717"/>
    </source>
</evidence>
<reference evidence="7 8" key="1">
    <citation type="submission" date="2019-08" db="EMBL/GenBank/DDBJ databases">
        <title>Highly reduced genomes of protist endosymbionts show evolutionary convergence.</title>
        <authorList>
            <person name="George E."/>
            <person name="Husnik F."/>
            <person name="Tashyreva D."/>
            <person name="Prokopchuk G."/>
            <person name="Horak A."/>
            <person name="Kwong W.K."/>
            <person name="Lukes J."/>
            <person name="Keeling P.J."/>
        </authorList>
    </citation>
    <scope>NUCLEOTIDE SEQUENCE [LARGE SCALE GENOMIC DNA]</scope>
    <source>
        <strain evidence="7">1605</strain>
    </source>
</reference>
<feature type="domain" description="Penicillin-binding protein transpeptidase" evidence="5">
    <location>
        <begin position="196"/>
        <end position="467"/>
    </location>
</feature>
<evidence type="ECO:0000256" key="4">
    <source>
        <dbReference type="SAM" id="Phobius"/>
    </source>
</evidence>
<comment type="subcellular location">
    <subcellularLocation>
        <location evidence="1">Membrane</location>
    </subcellularLocation>
</comment>
<keyword evidence="4" id="KW-0812">Transmembrane</keyword>
<evidence type="ECO:0000256" key="1">
    <source>
        <dbReference type="ARBA" id="ARBA00004370"/>
    </source>
</evidence>
<dbReference type="Gene3D" id="3.30.450.330">
    <property type="match status" value="1"/>
</dbReference>
<dbReference type="SUPFAM" id="SSF56601">
    <property type="entry name" value="beta-lactamase/transpeptidase-like"/>
    <property type="match status" value="1"/>
</dbReference>
<dbReference type="AlphaFoldDB" id="A0A5C0UDP8"/>
<dbReference type="GO" id="GO:0005886">
    <property type="term" value="C:plasma membrane"/>
    <property type="evidence" value="ECO:0007669"/>
    <property type="project" value="TreeGrafter"/>
</dbReference>
<evidence type="ECO:0000256" key="3">
    <source>
        <dbReference type="ARBA" id="ARBA00023136"/>
    </source>
</evidence>
<dbReference type="Gene3D" id="3.40.710.10">
    <property type="entry name" value="DD-peptidase/beta-lactamase superfamily"/>
    <property type="match status" value="1"/>
</dbReference>
<organism evidence="7 8">
    <name type="scientific">Candidatus Cytomitobacter indipagum</name>
    <dbReference type="NCBI Taxonomy" id="2601575"/>
    <lineage>
        <taxon>Bacteria</taxon>
        <taxon>Pseudomonadati</taxon>
        <taxon>Pseudomonadota</taxon>
        <taxon>Alphaproteobacteria</taxon>
        <taxon>Holosporales</taxon>
        <taxon>Holosporaceae</taxon>
        <taxon>Candidatus Cytomitobacter</taxon>
    </lineage>
</organism>
<dbReference type="Proteomes" id="UP000325155">
    <property type="component" value="Chromosome"/>
</dbReference>
<dbReference type="SUPFAM" id="SSF56519">
    <property type="entry name" value="Penicillin binding protein dimerisation domain"/>
    <property type="match status" value="1"/>
</dbReference>
<keyword evidence="2" id="KW-0121">Carboxypeptidase</keyword>
<keyword evidence="3 4" id="KW-0472">Membrane</keyword>